<dbReference type="PANTHER" id="PTHR13016:SF0">
    <property type="entry name" value="AMME SYNDROME CANDIDATE GENE 1 PROTEIN"/>
    <property type="match status" value="1"/>
</dbReference>
<dbReference type="PANTHER" id="PTHR13016">
    <property type="entry name" value="AMMECR1 HOMOLOG"/>
    <property type="match status" value="1"/>
</dbReference>
<feature type="non-terminal residue" evidence="2">
    <location>
        <position position="1"/>
    </location>
</feature>
<dbReference type="InterPro" id="IPR023473">
    <property type="entry name" value="AMMECR1"/>
</dbReference>
<dbReference type="AlphaFoldDB" id="X1FQC0"/>
<evidence type="ECO:0000259" key="1">
    <source>
        <dbReference type="PROSITE" id="PS51112"/>
    </source>
</evidence>
<proteinExistence type="predicted"/>
<dbReference type="InterPro" id="IPR027623">
    <property type="entry name" value="AmmeMemoSam_A"/>
</dbReference>
<dbReference type="Pfam" id="PF01871">
    <property type="entry name" value="AMMECR1"/>
    <property type="match status" value="1"/>
</dbReference>
<gene>
    <name evidence="2" type="ORF">S03H2_37206</name>
</gene>
<name>X1FQC0_9ZZZZ</name>
<reference evidence="2" key="1">
    <citation type="journal article" date="2014" name="Front. Microbiol.">
        <title>High frequency of phylogenetically diverse reductive dehalogenase-homologous genes in deep subseafloor sedimentary metagenomes.</title>
        <authorList>
            <person name="Kawai M."/>
            <person name="Futagami T."/>
            <person name="Toyoda A."/>
            <person name="Takaki Y."/>
            <person name="Nishi S."/>
            <person name="Hori S."/>
            <person name="Arai W."/>
            <person name="Tsubouchi T."/>
            <person name="Morono Y."/>
            <person name="Uchiyama I."/>
            <person name="Ito T."/>
            <person name="Fujiyama A."/>
            <person name="Inagaki F."/>
            <person name="Takami H."/>
        </authorList>
    </citation>
    <scope>NUCLEOTIDE SEQUENCE</scope>
    <source>
        <strain evidence="2">Expedition CK06-06</strain>
    </source>
</reference>
<dbReference type="NCBIfam" id="TIGR04335">
    <property type="entry name" value="AmmeMemoSam_A"/>
    <property type="match status" value="1"/>
</dbReference>
<dbReference type="Gene3D" id="3.30.700.20">
    <property type="entry name" value="Hypothetical protein ph0010, domain 1"/>
    <property type="match status" value="1"/>
</dbReference>
<dbReference type="PROSITE" id="PS51112">
    <property type="entry name" value="AMMECR1"/>
    <property type="match status" value="1"/>
</dbReference>
<organism evidence="2">
    <name type="scientific">marine sediment metagenome</name>
    <dbReference type="NCBI Taxonomy" id="412755"/>
    <lineage>
        <taxon>unclassified sequences</taxon>
        <taxon>metagenomes</taxon>
        <taxon>ecological metagenomes</taxon>
    </lineage>
</organism>
<dbReference type="SUPFAM" id="SSF143447">
    <property type="entry name" value="AMMECR1-like"/>
    <property type="match status" value="1"/>
</dbReference>
<accession>X1FQC0</accession>
<dbReference type="InterPro" id="IPR036071">
    <property type="entry name" value="AMMECR1_dom_sf"/>
</dbReference>
<sequence>KLMKNYTNPYVSLAKSAVETYINKKKVIKVPDGLPKEMTSKKAGTFVTIKKNGDLRGCIGTYLPTKESIAEEIIQNAITAVTEDYRFGLVQKEELPYLAYSVYILEKPELVKDTKELNPKKYGIIIKTLNHPLKSALLLPDLSGINTVEQQISVTCQKGGIDPSKEKTVIYKFKVKEYS</sequence>
<protein>
    <recommendedName>
        <fullName evidence="1">AMMECR1 domain-containing protein</fullName>
    </recommendedName>
</protein>
<dbReference type="EMBL" id="BARU01022877">
    <property type="protein sequence ID" value="GAH47876.1"/>
    <property type="molecule type" value="Genomic_DNA"/>
</dbReference>
<comment type="caution">
    <text evidence="2">The sequence shown here is derived from an EMBL/GenBank/DDBJ whole genome shotgun (WGS) entry which is preliminary data.</text>
</comment>
<dbReference type="InterPro" id="IPR002733">
    <property type="entry name" value="AMMECR1_domain"/>
</dbReference>
<feature type="domain" description="AMMECR1" evidence="1">
    <location>
        <begin position="5"/>
        <end position="179"/>
    </location>
</feature>
<evidence type="ECO:0000313" key="2">
    <source>
        <dbReference type="EMBL" id="GAH47876.1"/>
    </source>
</evidence>
<dbReference type="InterPro" id="IPR027485">
    <property type="entry name" value="AMMECR1_N"/>
</dbReference>